<dbReference type="AlphaFoldDB" id="A0A533QI36"/>
<name>A0A533QI36_9BACT</name>
<evidence type="ECO:0000313" key="3">
    <source>
        <dbReference type="Proteomes" id="UP000319783"/>
    </source>
</evidence>
<keyword evidence="2" id="KW-0808">Transferase</keyword>
<accession>A0A533QI36</accession>
<feature type="domain" description="Group II intron maturase-specific" evidence="1">
    <location>
        <begin position="86"/>
        <end position="157"/>
    </location>
</feature>
<keyword evidence="2" id="KW-0695">RNA-directed DNA polymerase</keyword>
<reference evidence="2 3" key="1">
    <citation type="submission" date="2019-04" db="EMBL/GenBank/DDBJ databases">
        <title>Genome of a novel bacterium Candidatus Jettenia ecosi reconstructed from metagenome of an anammox bioreactor.</title>
        <authorList>
            <person name="Mardanov A.V."/>
            <person name="Beletsky A.V."/>
            <person name="Ravin N.V."/>
            <person name="Botchkova E.A."/>
            <person name="Litti Y.V."/>
            <person name="Nozhevnikova A.N."/>
        </authorList>
    </citation>
    <scope>NUCLEOTIDE SEQUENCE [LARGE SCALE GENOMIC DNA]</scope>
    <source>
        <strain evidence="2">J2</strain>
    </source>
</reference>
<sequence>MVHGTSKAESGKVLEAIRQRLAEVKLQIKEEKTRIAYGKDYRRKGRHEEVKFEFLGYSYQPRAKKSTRDGKSFTAFAAEISQTNQKRIREEIREVKLWSNTQVEIQEIAKLLNAKLRGWIAYYGKYSIRSLRNSLMTIDGRLIKWLRKKHKIGYRKSVAKLNSIKQANTELFYHWKMGYC</sequence>
<keyword evidence="2" id="KW-0548">Nucleotidyltransferase</keyword>
<proteinExistence type="predicted"/>
<dbReference type="Proteomes" id="UP000319783">
    <property type="component" value="Unassembled WGS sequence"/>
</dbReference>
<gene>
    <name evidence="2" type="ORF">JETT_1383</name>
</gene>
<dbReference type="InterPro" id="IPR013597">
    <property type="entry name" value="Mat_intron_G2"/>
</dbReference>
<organism evidence="2 3">
    <name type="scientific">Candidatus Jettenia ecosi</name>
    <dbReference type="NCBI Taxonomy" id="2494326"/>
    <lineage>
        <taxon>Bacteria</taxon>
        <taxon>Pseudomonadati</taxon>
        <taxon>Planctomycetota</taxon>
        <taxon>Candidatus Brocadiia</taxon>
        <taxon>Candidatus Brocadiales</taxon>
        <taxon>Candidatus Brocadiaceae</taxon>
        <taxon>Candidatus Jettenia</taxon>
    </lineage>
</organism>
<comment type="caution">
    <text evidence="2">The sequence shown here is derived from an EMBL/GenBank/DDBJ whole genome shotgun (WGS) entry which is preliminary data.</text>
</comment>
<dbReference type="EMBL" id="SULG01000022">
    <property type="protein sequence ID" value="TLD42351.1"/>
    <property type="molecule type" value="Genomic_DNA"/>
</dbReference>
<evidence type="ECO:0000259" key="1">
    <source>
        <dbReference type="Pfam" id="PF08388"/>
    </source>
</evidence>
<evidence type="ECO:0000313" key="2">
    <source>
        <dbReference type="EMBL" id="TLD42351.1"/>
    </source>
</evidence>
<dbReference type="GO" id="GO:0003964">
    <property type="term" value="F:RNA-directed DNA polymerase activity"/>
    <property type="evidence" value="ECO:0007669"/>
    <property type="project" value="UniProtKB-KW"/>
</dbReference>
<protein>
    <submittedName>
        <fullName evidence="2">Retron-type RNA-directed DNA polymerase</fullName>
    </submittedName>
</protein>
<dbReference type="Pfam" id="PF08388">
    <property type="entry name" value="GIIM"/>
    <property type="match status" value="1"/>
</dbReference>